<geneLocation type="plasmid" evidence="1 4">
    <name>p251</name>
</geneLocation>
<dbReference type="InterPro" id="IPR021352">
    <property type="entry name" value="DUF2971"/>
</dbReference>
<dbReference type="HOGENOM" id="CLU_050666_3_2_6"/>
<reference evidence="1 4" key="3">
    <citation type="submission" date="2014-08" db="EMBL/GenBank/DDBJ databases">
        <title>First Complete Genome Sequence of the Shellfish Pathogen Vibrio tubiashii.</title>
        <authorList>
            <person name="Richards G.P."/>
            <person name="Needleman D.S."/>
            <person name="Watson M.A."/>
            <person name="Bono J.L."/>
        </authorList>
    </citation>
    <scope>NUCLEOTIDE SEQUENCE [LARGE SCALE GENOMIC DNA]</scope>
    <source>
        <strain evidence="1 4">ATCC 19109</strain>
        <plasmid evidence="1">p251</plasmid>
        <plasmid evidence="4">Plasmid p251</plasmid>
    </source>
</reference>
<dbReference type="EMBL" id="AFWI01000112">
    <property type="protein sequence ID" value="EGU56471.1"/>
    <property type="molecule type" value="Genomic_DNA"/>
</dbReference>
<keyword evidence="1" id="KW-0614">Plasmid</keyword>
<dbReference type="EMBL" id="CP009356">
    <property type="protein sequence ID" value="AIW17175.1"/>
    <property type="molecule type" value="Genomic_DNA"/>
</dbReference>
<evidence type="ECO:0000313" key="1">
    <source>
        <dbReference type="EMBL" id="AIW17175.1"/>
    </source>
</evidence>
<evidence type="ECO:0000313" key="4">
    <source>
        <dbReference type="Proteomes" id="UP000030071"/>
    </source>
</evidence>
<proteinExistence type="predicted"/>
<reference evidence="2" key="1">
    <citation type="submission" date="2011-08" db="EMBL/GenBank/DDBJ databases">
        <authorList>
            <person name="Hoffman M."/>
            <person name="Strain E.A."/>
            <person name="Brown E."/>
            <person name="Allard M.W."/>
        </authorList>
    </citation>
    <scope>NUCLEOTIDE SEQUENCE</scope>
    <source>
        <strain evidence="2">ATCC 19109</strain>
    </source>
</reference>
<dbReference type="AlphaFoldDB" id="F9T3V6"/>
<sequence>MKLKNFEEKENYIYKYGKLEDLERTLNNKTLGFSKLDSLNDPFEASYNHVHIFATEERATAFSESEIFDGAEWGDRNRVKDFIESKLQEVVVTCFTERPTEPLMWAHYADDHKGVCYCFDRDNLEFKGNFKRQSVQYSNKVPDLLVFENSTTEAQLEMYIPNLICTKSEAWAYEKEIRYFGQSSKTAHNFDVETLQAVILGCRVTTEQCIKAQKLIDKVNKQYGTEIGLFHAVKDGGFYQMQIHPMKLQRLQISSGYCSPQEPMIVT</sequence>
<organism evidence="1 4">
    <name type="scientific">Vibrio tubiashii ATCC 19109</name>
    <dbReference type="NCBI Taxonomy" id="1051646"/>
    <lineage>
        <taxon>Bacteria</taxon>
        <taxon>Pseudomonadati</taxon>
        <taxon>Pseudomonadota</taxon>
        <taxon>Gammaproteobacteria</taxon>
        <taxon>Vibrionales</taxon>
        <taxon>Vibrionaceae</taxon>
        <taxon>Vibrio</taxon>
        <taxon>Vibrio oreintalis group</taxon>
    </lineage>
</organism>
<dbReference type="Pfam" id="PF11185">
    <property type="entry name" value="DUF2971"/>
    <property type="match status" value="1"/>
</dbReference>
<evidence type="ECO:0000313" key="2">
    <source>
        <dbReference type="EMBL" id="EGU56471.1"/>
    </source>
</evidence>
<reference evidence="2 3" key="2">
    <citation type="journal article" date="2012" name="Int. J. Syst. Evol. Microbiol.">
        <title>Vibrio caribbeanicus sp. nov., isolated from the marine sponge Scleritoderma cyanea.</title>
        <authorList>
            <person name="Hoffmann M."/>
            <person name="Monday S.R."/>
            <person name="Allard M.W."/>
            <person name="Strain E.A."/>
            <person name="Whittaker P."/>
            <person name="Naum M."/>
            <person name="McCarthy P.J."/>
            <person name="Lopez J.V."/>
            <person name="Fischer M."/>
            <person name="Brown E.W."/>
        </authorList>
    </citation>
    <scope>NUCLEOTIDE SEQUENCE [LARGE SCALE GENOMIC DNA]</scope>
    <source>
        <strain evidence="2 3">ATCC 19109</strain>
    </source>
</reference>
<gene>
    <name evidence="1" type="ORF">IX91_24155</name>
    <name evidence="2" type="ORF">VITU9109_17293</name>
</gene>
<dbReference type="GeneID" id="23447820"/>
<name>F9T3V6_9VIBR</name>
<dbReference type="RefSeq" id="WP_004744189.1">
    <property type="nucleotide sequence ID" value="NZ_AFWI01000112.1"/>
</dbReference>
<keyword evidence="3" id="KW-1185">Reference proteome</keyword>
<accession>F9T3V6</accession>
<dbReference type="PATRIC" id="fig|1051646.9.peg.4919"/>
<dbReference type="Proteomes" id="UP000003836">
    <property type="component" value="Unassembled WGS sequence"/>
</dbReference>
<evidence type="ECO:0000313" key="3">
    <source>
        <dbReference type="Proteomes" id="UP000003836"/>
    </source>
</evidence>
<dbReference type="Proteomes" id="UP000030071">
    <property type="component" value="Plasmid p251"/>
</dbReference>
<protein>
    <recommendedName>
        <fullName evidence="5">DUF2971 domain-containing protein</fullName>
    </recommendedName>
</protein>
<dbReference type="KEGG" id="vtu:IX91_24155"/>
<evidence type="ECO:0008006" key="5">
    <source>
        <dbReference type="Google" id="ProtNLM"/>
    </source>
</evidence>